<evidence type="ECO:0008006" key="4">
    <source>
        <dbReference type="Google" id="ProtNLM"/>
    </source>
</evidence>
<gene>
    <name evidence="2" type="ORF">SAMN02982931_02980</name>
</gene>
<dbReference type="RefSeq" id="WP_090877338.1">
    <property type="nucleotide sequence ID" value="NZ_FMXQ01000006.1"/>
</dbReference>
<evidence type="ECO:0000256" key="1">
    <source>
        <dbReference type="SAM" id="SignalP"/>
    </source>
</evidence>
<organism evidence="2 3">
    <name type="scientific">Bauldia litoralis</name>
    <dbReference type="NCBI Taxonomy" id="665467"/>
    <lineage>
        <taxon>Bacteria</taxon>
        <taxon>Pseudomonadati</taxon>
        <taxon>Pseudomonadota</taxon>
        <taxon>Alphaproteobacteria</taxon>
        <taxon>Hyphomicrobiales</taxon>
        <taxon>Kaistiaceae</taxon>
        <taxon>Bauldia</taxon>
    </lineage>
</organism>
<dbReference type="AlphaFoldDB" id="A0A1G6D456"/>
<accession>A0A1G6D456</accession>
<name>A0A1G6D456_9HYPH</name>
<dbReference type="STRING" id="665467.SAMN02982931_02980"/>
<protein>
    <recommendedName>
        <fullName evidence="4">EF-hand domain-containing protein</fullName>
    </recommendedName>
</protein>
<dbReference type="EMBL" id="FMXQ01000006">
    <property type="protein sequence ID" value="SDB39849.1"/>
    <property type="molecule type" value="Genomic_DNA"/>
</dbReference>
<reference evidence="2 3" key="1">
    <citation type="submission" date="2016-10" db="EMBL/GenBank/DDBJ databases">
        <authorList>
            <person name="de Groot N.N."/>
        </authorList>
    </citation>
    <scope>NUCLEOTIDE SEQUENCE [LARGE SCALE GENOMIC DNA]</scope>
    <source>
        <strain evidence="2 3">ATCC 35022</strain>
    </source>
</reference>
<feature type="chain" id="PRO_5011666268" description="EF-hand domain-containing protein" evidence="1">
    <location>
        <begin position="21"/>
        <end position="411"/>
    </location>
</feature>
<dbReference type="OrthoDB" id="9815249at2"/>
<feature type="signal peptide" evidence="1">
    <location>
        <begin position="1"/>
        <end position="20"/>
    </location>
</feature>
<proteinExistence type="predicted"/>
<keyword evidence="1" id="KW-0732">Signal</keyword>
<evidence type="ECO:0000313" key="2">
    <source>
        <dbReference type="EMBL" id="SDB39849.1"/>
    </source>
</evidence>
<keyword evidence="3" id="KW-1185">Reference proteome</keyword>
<evidence type="ECO:0000313" key="3">
    <source>
        <dbReference type="Proteomes" id="UP000199071"/>
    </source>
</evidence>
<dbReference type="Proteomes" id="UP000199071">
    <property type="component" value="Unassembled WGS sequence"/>
</dbReference>
<sequence>MRRFVAAVAACITASTCLVAAPAIADEAANVAAVAHLEAGTLAAGDAELAAILDADPTNDDARMGLGAIRFVRAIETLSQGLYRYGLQSPRTMMLPVVRLPVPVNPDPEPVTYAAFRDLLVDFVDDLAAAEQTLDGVGDSGIKLRLDLAALRYDANGDGTVDGDERFIAVIQRVTGMQADDMPATLTFAFDKGDALWLRGYVNVLMGFTQFWLAHDWQESFDVAFPHFFPKVESDFARALAAPGGDPMYAEGAPIADFISFFHMRWRIDDPDRMAAVRQHAKAMIALSRESWDAIEAETDDDREWLPNPRQTSPFASIQVNAERIAAWRAVLDQAEEVIDGKLLVPHWRFDKGFNLEKVFDEPRDFDLVLWITGPAALPYLEDGPVTTSADWAAMVGAFEGSFGVSALWYN</sequence>